<dbReference type="SMART" id="SM00060">
    <property type="entry name" value="FN3"/>
    <property type="match status" value="24"/>
</dbReference>
<evidence type="ECO:0000259" key="8">
    <source>
        <dbReference type="PROSITE" id="PS50853"/>
    </source>
</evidence>
<dbReference type="PROSITE" id="PS01186">
    <property type="entry name" value="EGF_2"/>
    <property type="match status" value="1"/>
</dbReference>
<dbReference type="CDD" id="cd00063">
    <property type="entry name" value="FN3"/>
    <property type="match status" value="24"/>
</dbReference>
<feature type="domain" description="Fibronectin type-III" evidence="8">
    <location>
        <begin position="1128"/>
        <end position="1214"/>
    </location>
</feature>
<evidence type="ECO:0000256" key="5">
    <source>
        <dbReference type="ARBA" id="ARBA00023180"/>
    </source>
</evidence>
<keyword evidence="5" id="KW-0325">Glycoprotein</keyword>
<feature type="domain" description="Fibronectin type-III" evidence="8">
    <location>
        <begin position="185"/>
        <end position="271"/>
    </location>
</feature>
<feature type="domain" description="Fibronectin type-III" evidence="8">
    <location>
        <begin position="2071"/>
        <end position="2157"/>
    </location>
</feature>
<feature type="domain" description="Fibronectin type-III" evidence="8">
    <location>
        <begin position="1727"/>
        <end position="1813"/>
    </location>
</feature>
<feature type="domain" description="Fibronectin type-III" evidence="8">
    <location>
        <begin position="357"/>
        <end position="443"/>
    </location>
</feature>
<evidence type="ECO:0000256" key="2">
    <source>
        <dbReference type="ARBA" id="ARBA00022729"/>
    </source>
</evidence>
<dbReference type="Gene3D" id="2.10.25.10">
    <property type="entry name" value="Laminin"/>
    <property type="match status" value="2"/>
</dbReference>
<keyword evidence="2" id="KW-0732">Signal</keyword>
<evidence type="ECO:0000313" key="9">
    <source>
        <dbReference type="Proteomes" id="UP000515156"/>
    </source>
</evidence>
<dbReference type="CDD" id="cd00054">
    <property type="entry name" value="EGF_CA"/>
    <property type="match status" value="2"/>
</dbReference>
<dbReference type="InterPro" id="IPR000152">
    <property type="entry name" value="EGF-type_Asp/Asn_hydroxyl_site"/>
</dbReference>
<dbReference type="InterPro" id="IPR000742">
    <property type="entry name" value="EGF"/>
</dbReference>
<accession>A0A6P7Z933</accession>
<feature type="domain" description="Fibronectin type-III" evidence="8">
    <location>
        <begin position="956"/>
        <end position="1042"/>
    </location>
</feature>
<dbReference type="RefSeq" id="XP_030071930.1">
    <property type="nucleotide sequence ID" value="XM_030216070.1"/>
</dbReference>
<dbReference type="GeneID" id="115478596"/>
<dbReference type="InterPro" id="IPR013783">
    <property type="entry name" value="Ig-like_fold"/>
</dbReference>
<dbReference type="PROSITE" id="PS50853">
    <property type="entry name" value="FN3"/>
    <property type="match status" value="13"/>
</dbReference>
<feature type="domain" description="EGF-like" evidence="7">
    <location>
        <begin position="66"/>
        <end position="105"/>
    </location>
</feature>
<dbReference type="SMART" id="SM00179">
    <property type="entry name" value="EGF_CA"/>
    <property type="match status" value="2"/>
</dbReference>
<dbReference type="InterPro" id="IPR036116">
    <property type="entry name" value="FN3_sf"/>
</dbReference>
<feature type="domain" description="Fibronectin type-III" evidence="8">
    <location>
        <begin position="701"/>
        <end position="787"/>
    </location>
</feature>
<evidence type="ECO:0000256" key="3">
    <source>
        <dbReference type="ARBA" id="ARBA00022737"/>
    </source>
</evidence>
<organism evidence="9 10">
    <name type="scientific">Microcaecilia unicolor</name>
    <dbReference type="NCBI Taxonomy" id="1415580"/>
    <lineage>
        <taxon>Eukaryota</taxon>
        <taxon>Metazoa</taxon>
        <taxon>Chordata</taxon>
        <taxon>Craniata</taxon>
        <taxon>Vertebrata</taxon>
        <taxon>Euteleostomi</taxon>
        <taxon>Amphibia</taxon>
        <taxon>Gymnophiona</taxon>
        <taxon>Siphonopidae</taxon>
        <taxon>Microcaecilia</taxon>
    </lineage>
</organism>
<dbReference type="OrthoDB" id="10253954at2759"/>
<dbReference type="PROSITE" id="PS01187">
    <property type="entry name" value="EGF_CA"/>
    <property type="match status" value="1"/>
</dbReference>
<feature type="domain" description="EGF-like" evidence="7">
    <location>
        <begin position="24"/>
        <end position="65"/>
    </location>
</feature>
<dbReference type="Pfam" id="PF00041">
    <property type="entry name" value="fn3"/>
    <property type="match status" value="24"/>
</dbReference>
<dbReference type="SMART" id="SM00181">
    <property type="entry name" value="EGF"/>
    <property type="match status" value="2"/>
</dbReference>
<comment type="caution">
    <text evidence="6">Lacks conserved residue(s) required for the propagation of feature annotation.</text>
</comment>
<feature type="domain" description="Fibronectin type-III" evidence="8">
    <location>
        <begin position="529"/>
        <end position="615"/>
    </location>
</feature>
<evidence type="ECO:0000256" key="4">
    <source>
        <dbReference type="ARBA" id="ARBA00023157"/>
    </source>
</evidence>
<dbReference type="SUPFAM" id="SSF49265">
    <property type="entry name" value="Fibronectin type III"/>
    <property type="match status" value="12"/>
</dbReference>
<dbReference type="InterPro" id="IPR001881">
    <property type="entry name" value="EGF-like_Ca-bd_dom"/>
</dbReference>
<proteinExistence type="predicted"/>
<dbReference type="Pfam" id="PF12662">
    <property type="entry name" value="cEGF"/>
    <property type="match status" value="1"/>
</dbReference>
<dbReference type="SUPFAM" id="SSF57196">
    <property type="entry name" value="EGF/Laminin"/>
    <property type="match status" value="2"/>
</dbReference>
<dbReference type="GO" id="GO:0005509">
    <property type="term" value="F:calcium ion binding"/>
    <property type="evidence" value="ECO:0007669"/>
    <property type="project" value="InterPro"/>
</dbReference>
<feature type="domain" description="Fibronectin type-III" evidence="8">
    <location>
        <begin position="1300"/>
        <end position="1386"/>
    </location>
</feature>
<dbReference type="InterPro" id="IPR018097">
    <property type="entry name" value="EGF_Ca-bd_CS"/>
</dbReference>
<sequence>MTSWHVACHSGYHQNSQNKTLCENINECDLSPCDTAVGICVDTPGSYFCSCKSGYRLNRNNRTCENINECAEGSFRCPDNTSCEDTQGNYICVCSTGYSAVRNFTISNISTNSLVLKWLPFRGNTIIYWIVVTGNPSKWINANSESVSVDGLTPGNEYTFSIVAIIEDMAFVGCYEISTYTRPEVIQNLNPANITTRSVFLDWLPPVGNKSFYEVQVVGNPSKSLRVSSESVSVDGLTPGNQYKFSIAAFAGDSETHGDWSEISTYTRPEVIQNLNPAIITTRSVFLDWLPPVGNKGFYEVQVVGTPSKSLRVSSESVSVDGLTPGNQYMFSIAAFAGDGETHGDWSEISTYTRPEVIQNLNPANITTRSIFLYWLAPVGNKGFYEVRVTGNPSKILRVSSESVSVDGLTPGNEYMVSIAAFAGDSETHGDWSEISTYTRPEVIQNLNTANITTRSVFLDWLPPVGNKNFYEVQVVGTPSKNLRVSSESVSVDGLTPGNQYMFSIAAFAGDRETHGDWSEISTYTRPEVIQNLNTANITTRSVFLDWLPPVGNKSFYEVQVVGSPSKSLRVSSESVSVDGLTPGNEYMFSIAAFAGDSETHGDWSEISTYTRPDNVRNLTVVNVTTTSILWNWLSPEGNGHFYHIVIMGNPSRNLTSRLESFFMSGLIPGNHYTLMVSSVAADNKTQGDWSNISTFTVPEVVQNPRVSDVSANALFLSWLPPVGNKSSYWIEVLGNPSQNLTVTSESLFLYHLLPGTWYTFRISALAGERQGDWKEISEHTSFTILTNLTVSNISTNSLILSWFHAEGSTSSYSIEVFGDPSKILNVTEESAFISGLVPGSRYKFRISVAGEYRRDDNQTTIFAFTRPEIVRDFRIRNKTTTSAFVDWIGPVGNKSFYEVRVTGNPSKLLQVSSESVSVDGLIPGNEYMFSIAAFAGDSETHGDWSEISTYTRPEMIQNLNTANITTRSVFLDWLPPVGNKSFYEVQVVGNPSKSLRVSSESVSVDGLTPGNQYMFSIAAFAGDGETHGDWSEISTYTRPEVIQNLNTANITTRSIFLYWLPPVGNKSFYEVRVTGNSSKVHQVSSESISVDGLTPGNQYMFSIAAFAGDSETHGDWSEISTYTRPEVIQNLNTVNITTRSIFLDWLPPVGNKSFYEVRVTGNSSKMLYVSSESVSVDGLTPGNQYMFSIAAFAGDSETHGAWSEISTYARPEMIQNLNTANITTRSVFLDWLPPVGNKSFYEVRVTGNPSKILRVSSEFVSVDGLTPGNEYMVSIAAFAGDSETHGDWSEISTYTRPEVIQNLNTANITTRSVFLDWLPPVGNKSFYEVQVVGSPSKSLRVSSESVSVDGLTPGNEYMFSIAAFAGDSETHGDWSEISTYTRPDNVRNLTVVNVTTTSILWNWLSPEGNRNFYHIVIWGNPSRNLTSRLESFFMPGLIPGNHYTLMVSSVAADNKTQGDWSNISTFTVPKVIQNLRVSDVSANALFLSWLPPVGNKSSYWIEVLGNPSQNLTVTSESLFLYHLLPGTWYTFRISALAGERQGDWKEISEHTSFTILTNLTVSNVSTNSLILSWFRAEGSTSSYSIEVFGDPSKILNVTEESALISGLVPGSRYKFRISVAGEYRRDENQTTIFAFTRPEIVRDFRIINKTTTSAFVDWIGPEGNKSFYEVRVTGNPSKLLQVSSESVSVDGLIPGNEYMFSIAAFAGDSETHGDWSEISTYTRPEVIQNLNTANITTRSVFLDWLPPVGNKSFYEVQVVGNPSKSLRVSSESVSVDGLTPGNQYMFSIAAFAGDSETHGDRSEMSTYTRPEVIQNLNPAIITTRSVFLDWLPPVGNKSFYEVQVVGTQSKSLRVSSESVSVDGLTPGNQYKFSIAAFAGDSETHGDWSEISTYTRPEVIQNLNTANITTRSVFLYWLPPVGNKSFYEVQVMGTPSKNLRVSSESVSVDGLTPGNQYKFSIAAFAGDGETHGDWSEISTYTRPEVIQNLNTANITTRSIFLDWLPPVGNKSFYEVRVTGTPSKSLRVSSESVSVDGLTPGNQYMFRIAVFAGDSATHGDWRVISTYTRPDIIRNLKFLNVTVNSVDLGWEKPEGNRSSYRIEIEGDSSWSRSVTSESAHVGDLEPGHLYRFLIYAISGNGLEGERVVNSAHTHTSAVYLSLKYSTFNNLTNGEEQKRFILQKVNMMLNQRFPDKNFTLMWKGVTEA</sequence>
<feature type="domain" description="Fibronectin type-III" evidence="8">
    <location>
        <begin position="1472"/>
        <end position="1558"/>
    </location>
</feature>
<dbReference type="FunFam" id="2.10.25.10:FF:000005">
    <property type="entry name" value="Fibrillin 2"/>
    <property type="match status" value="1"/>
</dbReference>
<keyword evidence="3" id="KW-0677">Repeat</keyword>
<evidence type="ECO:0000256" key="6">
    <source>
        <dbReference type="PROSITE-ProRule" id="PRU00076"/>
    </source>
</evidence>
<dbReference type="KEGG" id="muo:115478596"/>
<protein>
    <submittedName>
        <fullName evidence="10">Receptor-type tyrosine-protein phosphatase beta-like</fullName>
    </submittedName>
</protein>
<dbReference type="InterPro" id="IPR003961">
    <property type="entry name" value="FN3_dom"/>
</dbReference>
<evidence type="ECO:0000313" key="10">
    <source>
        <dbReference type="RefSeq" id="XP_030071930.1"/>
    </source>
</evidence>
<dbReference type="Proteomes" id="UP000515156">
    <property type="component" value="Chromosome 10"/>
</dbReference>
<dbReference type="PROSITE" id="PS00010">
    <property type="entry name" value="ASX_HYDROXYL"/>
    <property type="match status" value="2"/>
</dbReference>
<dbReference type="Gene3D" id="2.60.40.10">
    <property type="entry name" value="Immunoglobulins"/>
    <property type="match status" value="24"/>
</dbReference>
<gene>
    <name evidence="10" type="primary">LOC115478596</name>
</gene>
<evidence type="ECO:0000256" key="1">
    <source>
        <dbReference type="ARBA" id="ARBA00022536"/>
    </source>
</evidence>
<keyword evidence="9" id="KW-1185">Reference proteome</keyword>
<dbReference type="PROSITE" id="PS50026">
    <property type="entry name" value="EGF_3"/>
    <property type="match status" value="2"/>
</dbReference>
<feature type="domain" description="Fibronectin type-III" evidence="8">
    <location>
        <begin position="1641"/>
        <end position="1726"/>
    </location>
</feature>
<reference evidence="10" key="1">
    <citation type="submission" date="2025-08" db="UniProtKB">
        <authorList>
            <consortium name="RefSeq"/>
        </authorList>
    </citation>
    <scope>IDENTIFICATION</scope>
</reference>
<keyword evidence="1 6" id="KW-0245">EGF-like domain</keyword>
<dbReference type="PANTHER" id="PTHR46708:SF11">
    <property type="entry name" value="RECEPTOR-TYPE TYROSINE-PROTEIN PHOSPHATASE ETA-LIKE"/>
    <property type="match status" value="1"/>
</dbReference>
<dbReference type="InterPro" id="IPR026823">
    <property type="entry name" value="cEGF"/>
</dbReference>
<dbReference type="InParanoid" id="A0A6P7Z933"/>
<feature type="domain" description="Fibronectin type-III" evidence="8">
    <location>
        <begin position="100"/>
        <end position="184"/>
    </location>
</feature>
<dbReference type="PANTHER" id="PTHR46708">
    <property type="entry name" value="TENASCIN"/>
    <property type="match status" value="1"/>
</dbReference>
<feature type="domain" description="Fibronectin type-III" evidence="8">
    <location>
        <begin position="1899"/>
        <end position="1985"/>
    </location>
</feature>
<keyword evidence="4" id="KW-1015">Disulfide bond</keyword>
<dbReference type="InterPro" id="IPR050991">
    <property type="entry name" value="ECM_Regulatory_Proteins"/>
</dbReference>
<name>A0A6P7Z933_9AMPH</name>
<evidence type="ECO:0000259" key="7">
    <source>
        <dbReference type="PROSITE" id="PS50026"/>
    </source>
</evidence>